<dbReference type="Gene3D" id="1.25.40.20">
    <property type="entry name" value="Ankyrin repeat-containing domain"/>
    <property type="match status" value="1"/>
</dbReference>
<name>A0A8E2AJD9_9APHY</name>
<dbReference type="PROSITE" id="PS50088">
    <property type="entry name" value="ANK_REPEAT"/>
    <property type="match status" value="1"/>
</dbReference>
<evidence type="ECO:0000256" key="2">
    <source>
        <dbReference type="SAM" id="SignalP"/>
    </source>
</evidence>
<keyword evidence="1" id="KW-0040">ANK repeat</keyword>
<proteinExistence type="predicted"/>
<evidence type="ECO:0000313" key="4">
    <source>
        <dbReference type="Proteomes" id="UP000250043"/>
    </source>
</evidence>
<evidence type="ECO:0000256" key="1">
    <source>
        <dbReference type="PROSITE-ProRule" id="PRU00023"/>
    </source>
</evidence>
<keyword evidence="4" id="KW-1185">Reference proteome</keyword>
<feature type="signal peptide" evidence="2">
    <location>
        <begin position="1"/>
        <end position="18"/>
    </location>
</feature>
<keyword evidence="2" id="KW-0732">Signal</keyword>
<evidence type="ECO:0000313" key="3">
    <source>
        <dbReference type="EMBL" id="OCH85596.1"/>
    </source>
</evidence>
<organism evidence="3 4">
    <name type="scientific">Obba rivulosa</name>
    <dbReference type="NCBI Taxonomy" id="1052685"/>
    <lineage>
        <taxon>Eukaryota</taxon>
        <taxon>Fungi</taxon>
        <taxon>Dikarya</taxon>
        <taxon>Basidiomycota</taxon>
        <taxon>Agaricomycotina</taxon>
        <taxon>Agaricomycetes</taxon>
        <taxon>Polyporales</taxon>
        <taxon>Gelatoporiaceae</taxon>
        <taxon>Obba</taxon>
    </lineage>
</organism>
<protein>
    <submittedName>
        <fullName evidence="3">Uncharacterized protein</fullName>
    </submittedName>
</protein>
<feature type="repeat" description="ANK" evidence="1">
    <location>
        <begin position="124"/>
        <end position="156"/>
    </location>
</feature>
<accession>A0A8E2AJD9</accession>
<reference evidence="3 4" key="1">
    <citation type="submission" date="2016-07" db="EMBL/GenBank/DDBJ databases">
        <title>Draft genome of the white-rot fungus Obba rivulosa 3A-2.</title>
        <authorList>
            <consortium name="DOE Joint Genome Institute"/>
            <person name="Miettinen O."/>
            <person name="Riley R."/>
            <person name="Acob R."/>
            <person name="Barry K."/>
            <person name="Cullen D."/>
            <person name="De Vries R."/>
            <person name="Hainaut M."/>
            <person name="Hatakka A."/>
            <person name="Henrissat B."/>
            <person name="Hilden K."/>
            <person name="Kuo R."/>
            <person name="Labutti K."/>
            <person name="Lipzen A."/>
            <person name="Makela M.R."/>
            <person name="Sandor L."/>
            <person name="Spatafora J.W."/>
            <person name="Grigoriev I.V."/>
            <person name="Hibbett D.S."/>
        </authorList>
    </citation>
    <scope>NUCLEOTIDE SEQUENCE [LARGE SCALE GENOMIC DNA]</scope>
    <source>
        <strain evidence="3 4">3A-2</strain>
    </source>
</reference>
<dbReference type="PROSITE" id="PS50297">
    <property type="entry name" value="ANK_REP_REGION"/>
    <property type="match status" value="1"/>
</dbReference>
<gene>
    <name evidence="3" type="ORF">OBBRIDRAFT_838824</name>
</gene>
<dbReference type="InterPro" id="IPR036770">
    <property type="entry name" value="Ankyrin_rpt-contain_sf"/>
</dbReference>
<feature type="chain" id="PRO_5034456085" evidence="2">
    <location>
        <begin position="19"/>
        <end position="403"/>
    </location>
</feature>
<dbReference type="AlphaFoldDB" id="A0A8E2AJD9"/>
<dbReference type="EMBL" id="KV722574">
    <property type="protein sequence ID" value="OCH85596.1"/>
    <property type="molecule type" value="Genomic_DNA"/>
</dbReference>
<dbReference type="OrthoDB" id="2753421at2759"/>
<dbReference type="InterPro" id="IPR002110">
    <property type="entry name" value="Ankyrin_rpt"/>
</dbReference>
<dbReference type="Proteomes" id="UP000250043">
    <property type="component" value="Unassembled WGS sequence"/>
</dbReference>
<sequence length="403" mass="43921">MKLPILTAFTALTVFTAASPTPQAIPGTQCCLIVGSQDDGSPVADVLKIVGDILTLVSDIITLATDTTSLMAIDCVSASNSSCASGMTMVEDCTGSTGRRSTNESRIREAYDTDPASVRLQNDEGLSPLHLAAELHLLNIVQTLLALPTESGVLEDLVARDNAEGLTPVEFCERRLRQMREENRDWKEHPLEGLQVAFTLRQATGQAGLGTEDDFITRHRWGCTCGNCAGGWLSERMRDRLRAQAQQVLDISQSNSLNKFIPPDIVSDINRSGQGPQYMLGFVAVIVAILAALGFQGEDGLPTPENVRALLARENGQVALLFFSRGGRVEDGLRWVIWHTMKQSPLGDGSFDERQEGCTYEGRDIGPVNQEWAALPYCANDLDFRLVVRKMGLPDNEPLGPYN</sequence>